<dbReference type="EC" id="3.1.3.-" evidence="1"/>
<dbReference type="EMBL" id="JBFNQN010000004">
    <property type="protein sequence ID" value="MEW9264608.1"/>
    <property type="molecule type" value="Genomic_DNA"/>
</dbReference>
<proteinExistence type="predicted"/>
<dbReference type="Gene3D" id="3.40.50.1240">
    <property type="entry name" value="Phosphoglycerate mutase-like"/>
    <property type="match status" value="1"/>
</dbReference>
<accession>A0ABV3P5D5</accession>
<organism evidence="1 2">
    <name type="scientific">Kineococcus endophyticus</name>
    <dbReference type="NCBI Taxonomy" id="1181883"/>
    <lineage>
        <taxon>Bacteria</taxon>
        <taxon>Bacillati</taxon>
        <taxon>Actinomycetota</taxon>
        <taxon>Actinomycetes</taxon>
        <taxon>Kineosporiales</taxon>
        <taxon>Kineosporiaceae</taxon>
        <taxon>Kineococcus</taxon>
    </lineage>
</organism>
<dbReference type="GO" id="GO:0016787">
    <property type="term" value="F:hydrolase activity"/>
    <property type="evidence" value="ECO:0007669"/>
    <property type="project" value="UniProtKB-KW"/>
</dbReference>
<dbReference type="CDD" id="cd07067">
    <property type="entry name" value="HP_PGM_like"/>
    <property type="match status" value="1"/>
</dbReference>
<sequence length="189" mass="20283">MVVTVVLVQHAEKGRGADSGLTLRGVRQAHDVAATLADRGVRRVHASPRRRTRQTAAPLARALRVRTVVDADLAERMEWVPGTESVEDFLADWRRATADRDHRPRSGDSSRAAGDRLDAALRRLATTAPVVAVTHGGVTVDFLRTAFGDSAVPATLVADGVPPGALTELALADDRWHLVRLAATDHLTA</sequence>
<comment type="caution">
    <text evidence="1">The sequence shown here is derived from an EMBL/GenBank/DDBJ whole genome shotgun (WGS) entry which is preliminary data.</text>
</comment>
<dbReference type="Proteomes" id="UP001555826">
    <property type="component" value="Unassembled WGS sequence"/>
</dbReference>
<name>A0ABV3P5D5_9ACTN</name>
<dbReference type="PANTHER" id="PTHR48100">
    <property type="entry name" value="BROAD-SPECIFICITY PHOSPHATASE YOR283W-RELATED"/>
    <property type="match status" value="1"/>
</dbReference>
<dbReference type="InterPro" id="IPR013078">
    <property type="entry name" value="His_Pase_superF_clade-1"/>
</dbReference>
<dbReference type="SMART" id="SM00855">
    <property type="entry name" value="PGAM"/>
    <property type="match status" value="1"/>
</dbReference>
<evidence type="ECO:0000313" key="1">
    <source>
        <dbReference type="EMBL" id="MEW9264608.1"/>
    </source>
</evidence>
<dbReference type="SUPFAM" id="SSF53254">
    <property type="entry name" value="Phosphoglycerate mutase-like"/>
    <property type="match status" value="1"/>
</dbReference>
<dbReference type="Pfam" id="PF00300">
    <property type="entry name" value="His_Phos_1"/>
    <property type="match status" value="1"/>
</dbReference>
<keyword evidence="1" id="KW-0378">Hydrolase</keyword>
<evidence type="ECO:0000313" key="2">
    <source>
        <dbReference type="Proteomes" id="UP001555826"/>
    </source>
</evidence>
<reference evidence="1 2" key="1">
    <citation type="submission" date="2024-07" db="EMBL/GenBank/DDBJ databases">
        <authorList>
            <person name="Thanompreechachai J."/>
            <person name="Duangmal K."/>
        </authorList>
    </citation>
    <scope>NUCLEOTIDE SEQUENCE [LARGE SCALE GENOMIC DNA]</scope>
    <source>
        <strain evidence="1 2">KCTC 19886</strain>
    </source>
</reference>
<gene>
    <name evidence="1" type="ORF">AB1207_07605</name>
</gene>
<dbReference type="RefSeq" id="WP_367637360.1">
    <property type="nucleotide sequence ID" value="NZ_JBFNQN010000004.1"/>
</dbReference>
<dbReference type="InterPro" id="IPR050275">
    <property type="entry name" value="PGM_Phosphatase"/>
</dbReference>
<dbReference type="PANTHER" id="PTHR48100:SF1">
    <property type="entry name" value="HISTIDINE PHOSPHATASE FAMILY PROTEIN-RELATED"/>
    <property type="match status" value="1"/>
</dbReference>
<dbReference type="InterPro" id="IPR029033">
    <property type="entry name" value="His_PPase_superfam"/>
</dbReference>
<keyword evidence="2" id="KW-1185">Reference proteome</keyword>
<protein>
    <submittedName>
        <fullName evidence="1">Histidine phosphatase family protein</fullName>
        <ecNumber evidence="1">3.1.3.-</ecNumber>
    </submittedName>
</protein>